<feature type="transmembrane region" description="Helical" evidence="1">
    <location>
        <begin position="148"/>
        <end position="169"/>
    </location>
</feature>
<evidence type="ECO:0000313" key="3">
    <source>
        <dbReference type="Proteomes" id="UP000824220"/>
    </source>
</evidence>
<proteinExistence type="predicted"/>
<dbReference type="EMBL" id="DXAM01000113">
    <property type="protein sequence ID" value="HJA04791.1"/>
    <property type="molecule type" value="Genomic_DNA"/>
</dbReference>
<sequence length="222" mass="22694">MSSRAVVAHRSARGEFVARGSVTSAITTTLAAISHTVGGGQAPSPTIVVGMIVLLIAPSALLLTVRSPRAVVGRLLGRPDRSGARVTSPGLIRIVAATAFAQLAFHGVFSLLGAPSGAVSGAAHAHHGHGYLAAMPISHAGSEDPGMVSAHAVAAVFTVAILAYGESILRRGAAWVRRTARTFAPVRSLPEIPRDISYAAPRILISSVWLPATGVRGPPVCS</sequence>
<dbReference type="AlphaFoldDB" id="A0A9D2H764"/>
<reference evidence="2" key="2">
    <citation type="submission" date="2021-04" db="EMBL/GenBank/DDBJ databases">
        <authorList>
            <person name="Gilroy R."/>
        </authorList>
    </citation>
    <scope>NUCLEOTIDE SEQUENCE</scope>
    <source>
        <strain evidence="2">ChiHjej8B7-3636</strain>
    </source>
</reference>
<protein>
    <submittedName>
        <fullName evidence="2">Uncharacterized protein</fullName>
    </submittedName>
</protein>
<evidence type="ECO:0000313" key="2">
    <source>
        <dbReference type="EMBL" id="HJA04791.1"/>
    </source>
</evidence>
<accession>A0A9D2H764</accession>
<gene>
    <name evidence="2" type="ORF">H9800_08005</name>
</gene>
<comment type="caution">
    <text evidence="2">The sequence shown here is derived from an EMBL/GenBank/DDBJ whole genome shotgun (WGS) entry which is preliminary data.</text>
</comment>
<keyword evidence="1" id="KW-1133">Transmembrane helix</keyword>
<reference evidence="2" key="1">
    <citation type="journal article" date="2021" name="PeerJ">
        <title>Extensive microbial diversity within the chicken gut microbiome revealed by metagenomics and culture.</title>
        <authorList>
            <person name="Gilroy R."/>
            <person name="Ravi A."/>
            <person name="Getino M."/>
            <person name="Pursley I."/>
            <person name="Horton D.L."/>
            <person name="Alikhan N.F."/>
            <person name="Baker D."/>
            <person name="Gharbi K."/>
            <person name="Hall N."/>
            <person name="Watson M."/>
            <person name="Adriaenssens E.M."/>
            <person name="Foster-Nyarko E."/>
            <person name="Jarju S."/>
            <person name="Secka A."/>
            <person name="Antonio M."/>
            <person name="Oren A."/>
            <person name="Chaudhuri R.R."/>
            <person name="La Ragione R."/>
            <person name="Hildebrand F."/>
            <person name="Pallen M.J."/>
        </authorList>
    </citation>
    <scope>NUCLEOTIDE SEQUENCE</scope>
    <source>
        <strain evidence="2">ChiHjej8B7-3636</strain>
    </source>
</reference>
<name>A0A9D2H764_9MICO</name>
<dbReference type="Proteomes" id="UP000824220">
    <property type="component" value="Unassembled WGS sequence"/>
</dbReference>
<evidence type="ECO:0000256" key="1">
    <source>
        <dbReference type="SAM" id="Phobius"/>
    </source>
</evidence>
<feature type="transmembrane region" description="Helical" evidence="1">
    <location>
        <begin position="47"/>
        <end position="65"/>
    </location>
</feature>
<organism evidence="2 3">
    <name type="scientific">Candidatus Microbacterium stercoravium</name>
    <dbReference type="NCBI Taxonomy" id="2838697"/>
    <lineage>
        <taxon>Bacteria</taxon>
        <taxon>Bacillati</taxon>
        <taxon>Actinomycetota</taxon>
        <taxon>Actinomycetes</taxon>
        <taxon>Micrococcales</taxon>
        <taxon>Microbacteriaceae</taxon>
        <taxon>Microbacterium</taxon>
    </lineage>
</organism>
<keyword evidence="1" id="KW-0472">Membrane</keyword>
<keyword evidence="1" id="KW-0812">Transmembrane</keyword>